<dbReference type="RefSeq" id="WP_166914734.1">
    <property type="nucleotide sequence ID" value="NZ_CP050253.1"/>
</dbReference>
<dbReference type="KEGG" id="orb:IPMB12_02775"/>
<gene>
    <name evidence="2" type="ORF">IPMB12_02775</name>
</gene>
<evidence type="ECO:0000313" key="2">
    <source>
        <dbReference type="EMBL" id="QIQ20697.1"/>
    </source>
</evidence>
<evidence type="ECO:0000313" key="3">
    <source>
        <dbReference type="Proteomes" id="UP000501168"/>
    </source>
</evidence>
<keyword evidence="3" id="KW-1185">Reference proteome</keyword>
<sequence>MAHSIIVEVGALVPEFEPEKVLILFGPKATAELREICVIHEFEKHPNQTLEVGKEIVIAGQKYTIQQVGSEANKNLEELGHISIYFKQNEHGLLPGAIEVIPEVFPTINVGDKLEF</sequence>
<dbReference type="PANTHER" id="PTHR40398:SF1">
    <property type="entry name" value="PTS SYSTEM GLUCITOL_SORBITOL-SPECIFIC EIIA COMPONENT"/>
    <property type="match status" value="1"/>
</dbReference>
<reference evidence="2 3" key="1">
    <citation type="submission" date="2020-03" db="EMBL/GenBank/DDBJ databases">
        <title>Complete genome sequence of Orbus sp. IPMB12 (BCRC 80908).</title>
        <authorList>
            <person name="Lo W.-S."/>
            <person name="Chang T.-H."/>
            <person name="Kuo C.-H."/>
        </authorList>
    </citation>
    <scope>NUCLEOTIDE SEQUENCE [LARGE SCALE GENOMIC DNA]</scope>
    <source>
        <strain evidence="2 3">IPMB12</strain>
    </source>
</reference>
<protein>
    <submittedName>
        <fullName evidence="2">PTS glucitol/sorbitol transporter subunit IIA</fullName>
    </submittedName>
</protein>
<dbReference type="AlphaFoldDB" id="A0A6G9IA37"/>
<accession>A0A6G9IA37</accession>
<dbReference type="GO" id="GO:0005737">
    <property type="term" value="C:cytoplasm"/>
    <property type="evidence" value="ECO:0007669"/>
    <property type="project" value="InterPro"/>
</dbReference>
<dbReference type="InterPro" id="IPR036665">
    <property type="entry name" value="PTS_IIA_glucitol/sorbitol_sf"/>
</dbReference>
<dbReference type="GO" id="GO:0008982">
    <property type="term" value="F:protein-N(PI)-phosphohistidine-sugar phosphotransferase activity"/>
    <property type="evidence" value="ECO:0007669"/>
    <property type="project" value="InterPro"/>
</dbReference>
<dbReference type="Gene3D" id="2.40.33.40">
    <property type="entry name" value="Phosphotransferase system, glucitol/sorbitol-specific IIA component"/>
    <property type="match status" value="1"/>
</dbReference>
<dbReference type="SUPFAM" id="SSF141530">
    <property type="entry name" value="PTSIIA/GutA-like"/>
    <property type="match status" value="1"/>
</dbReference>
<dbReference type="InParanoid" id="A0A6G9IA37"/>
<dbReference type="EMBL" id="CP050253">
    <property type="protein sequence ID" value="QIQ20697.1"/>
    <property type="molecule type" value="Genomic_DNA"/>
</dbReference>
<organism evidence="2 3">
    <name type="scientific">Zophobihabitans entericus</name>
    <dbReference type="NCBI Taxonomy" id="1635327"/>
    <lineage>
        <taxon>Bacteria</taxon>
        <taxon>Pseudomonadati</taxon>
        <taxon>Pseudomonadota</taxon>
        <taxon>Gammaproteobacteria</taxon>
        <taxon>Orbales</taxon>
        <taxon>Orbaceae</taxon>
        <taxon>Zophobihabitans</taxon>
    </lineage>
</organism>
<dbReference type="GO" id="GO:0016301">
    <property type="term" value="F:kinase activity"/>
    <property type="evidence" value="ECO:0007669"/>
    <property type="project" value="TreeGrafter"/>
</dbReference>
<dbReference type="Proteomes" id="UP000501168">
    <property type="component" value="Chromosome"/>
</dbReference>
<dbReference type="GO" id="GO:0009401">
    <property type="term" value="P:phosphoenolpyruvate-dependent sugar phosphotransferase system"/>
    <property type="evidence" value="ECO:0007669"/>
    <property type="project" value="InterPro"/>
</dbReference>
<dbReference type="PROSITE" id="PS51097">
    <property type="entry name" value="PTS_EIIA_TYPE_5"/>
    <property type="match status" value="1"/>
</dbReference>
<dbReference type="Pfam" id="PF03829">
    <property type="entry name" value="PTSIIA_gutA"/>
    <property type="match status" value="1"/>
</dbReference>
<feature type="modified residue" description="Phosphohistidine; by HPr" evidence="1">
    <location>
        <position position="40"/>
    </location>
</feature>
<dbReference type="InterPro" id="IPR004716">
    <property type="entry name" value="PTS_IIA_glucitol/sorbitol-sp"/>
</dbReference>
<dbReference type="PANTHER" id="PTHR40398">
    <property type="entry name" value="PTS SYSTEM GLUCITOL/SORBITOL-SPECIFIC EIIA COMPONENT"/>
    <property type="match status" value="1"/>
</dbReference>
<name>A0A6G9IA37_9GAMM</name>
<evidence type="ECO:0000256" key="1">
    <source>
        <dbReference type="PROSITE-ProRule" id="PRU00420"/>
    </source>
</evidence>
<proteinExistence type="predicted"/>